<protein>
    <submittedName>
        <fullName evidence="5">Helix-turn-helix transcriptional regulator</fullName>
    </submittedName>
</protein>
<accession>A0AAU2GUS8</accession>
<dbReference type="SMART" id="SM00421">
    <property type="entry name" value="HTH_LUXR"/>
    <property type="match status" value="1"/>
</dbReference>
<dbReference type="AlphaFoldDB" id="A0AAU2GUS8"/>
<sequence>MAHDGLRLFGMNPATGAVSFGFLHGFSPDLVRAQLYESYLGADPVSPVDVARLASPVGLLGGAGRLSSGWDTVGHRRARRTLAAHGAGSELRLLLRDARGPWGLLGLLRDEGGRPFGRDDAERLARLSSSLITLLRKYATEGEPHPRRPYLPAGVVIVGPDGDVRSITPEARAWLEEIDPAHGLAPPWMPEVSMREIAFAARRHRIDPAAPSPLACSPTTFLGRRIAVHAQPLDADGTGDVAVVLQEATGELVLATFAAWHGLTVRERQIVQHLHRGEPPKRIARVLDVSVHTVNSHVRAVFRKAGVSGRDELFAVLGS</sequence>
<evidence type="ECO:0000256" key="2">
    <source>
        <dbReference type="ARBA" id="ARBA00023125"/>
    </source>
</evidence>
<keyword evidence="3" id="KW-0804">Transcription</keyword>
<proteinExistence type="predicted"/>
<evidence type="ECO:0000259" key="4">
    <source>
        <dbReference type="PROSITE" id="PS50043"/>
    </source>
</evidence>
<dbReference type="GO" id="GO:0003677">
    <property type="term" value="F:DNA binding"/>
    <property type="evidence" value="ECO:0007669"/>
    <property type="project" value="UniProtKB-KW"/>
</dbReference>
<dbReference type="PRINTS" id="PR00038">
    <property type="entry name" value="HTHLUXR"/>
</dbReference>
<dbReference type="Pfam" id="PF00196">
    <property type="entry name" value="GerE"/>
    <property type="match status" value="1"/>
</dbReference>
<dbReference type="InterPro" id="IPR016032">
    <property type="entry name" value="Sig_transdc_resp-reg_C-effctor"/>
</dbReference>
<dbReference type="InterPro" id="IPR036388">
    <property type="entry name" value="WH-like_DNA-bd_sf"/>
</dbReference>
<organism evidence="5">
    <name type="scientific">Streptomyces sp. NBC_00060</name>
    <dbReference type="NCBI Taxonomy" id="2975636"/>
    <lineage>
        <taxon>Bacteria</taxon>
        <taxon>Bacillati</taxon>
        <taxon>Actinomycetota</taxon>
        <taxon>Actinomycetes</taxon>
        <taxon>Kitasatosporales</taxon>
        <taxon>Streptomycetaceae</taxon>
        <taxon>Streptomyces</taxon>
    </lineage>
</organism>
<dbReference type="Gene3D" id="1.10.10.10">
    <property type="entry name" value="Winged helix-like DNA-binding domain superfamily/Winged helix DNA-binding domain"/>
    <property type="match status" value="1"/>
</dbReference>
<name>A0AAU2GUS8_9ACTN</name>
<dbReference type="GO" id="GO:0006355">
    <property type="term" value="P:regulation of DNA-templated transcription"/>
    <property type="evidence" value="ECO:0007669"/>
    <property type="project" value="InterPro"/>
</dbReference>
<evidence type="ECO:0000313" key="5">
    <source>
        <dbReference type="EMBL" id="WTU38499.1"/>
    </source>
</evidence>
<gene>
    <name evidence="5" type="ORF">OHV25_02450</name>
</gene>
<evidence type="ECO:0000256" key="3">
    <source>
        <dbReference type="ARBA" id="ARBA00023163"/>
    </source>
</evidence>
<dbReference type="EMBL" id="CP108253">
    <property type="protein sequence ID" value="WTU38499.1"/>
    <property type="molecule type" value="Genomic_DNA"/>
</dbReference>
<feature type="domain" description="HTH luxR-type" evidence="4">
    <location>
        <begin position="256"/>
        <end position="319"/>
    </location>
</feature>
<dbReference type="PROSITE" id="PS50043">
    <property type="entry name" value="HTH_LUXR_2"/>
    <property type="match status" value="1"/>
</dbReference>
<dbReference type="CDD" id="cd06170">
    <property type="entry name" value="LuxR_C_like"/>
    <property type="match status" value="1"/>
</dbReference>
<reference evidence="5" key="1">
    <citation type="submission" date="2022-10" db="EMBL/GenBank/DDBJ databases">
        <title>The complete genomes of actinobacterial strains from the NBC collection.</title>
        <authorList>
            <person name="Joergensen T.S."/>
            <person name="Alvarez Arevalo M."/>
            <person name="Sterndorff E.B."/>
            <person name="Faurdal D."/>
            <person name="Vuksanovic O."/>
            <person name="Mourched A.-S."/>
            <person name="Charusanti P."/>
            <person name="Shaw S."/>
            <person name="Blin K."/>
            <person name="Weber T."/>
        </authorList>
    </citation>
    <scope>NUCLEOTIDE SEQUENCE</scope>
    <source>
        <strain evidence="5">NBC_00060</strain>
    </source>
</reference>
<evidence type="ECO:0000256" key="1">
    <source>
        <dbReference type="ARBA" id="ARBA00023015"/>
    </source>
</evidence>
<dbReference type="PANTHER" id="PTHR44688:SF16">
    <property type="entry name" value="DNA-BINDING TRANSCRIPTIONAL ACTIVATOR DEVR_DOSR"/>
    <property type="match status" value="1"/>
</dbReference>
<keyword evidence="2" id="KW-0238">DNA-binding</keyword>
<dbReference type="PANTHER" id="PTHR44688">
    <property type="entry name" value="DNA-BINDING TRANSCRIPTIONAL ACTIVATOR DEVR_DOSR"/>
    <property type="match status" value="1"/>
</dbReference>
<keyword evidence="1" id="KW-0805">Transcription regulation</keyword>
<dbReference type="SUPFAM" id="SSF46894">
    <property type="entry name" value="C-terminal effector domain of the bipartite response regulators"/>
    <property type="match status" value="1"/>
</dbReference>
<dbReference type="InterPro" id="IPR000792">
    <property type="entry name" value="Tscrpt_reg_LuxR_C"/>
</dbReference>